<reference evidence="11" key="1">
    <citation type="submission" date="2020-12" db="EMBL/GenBank/DDBJ databases">
        <title>Genomic characterization of non-nitrogen-fixing Frankia strains.</title>
        <authorList>
            <person name="Carlos-Shanley C."/>
            <person name="Guerra T."/>
            <person name="Hahn D."/>
        </authorList>
    </citation>
    <scope>NUCLEOTIDE SEQUENCE</scope>
    <source>
        <strain evidence="11">CN6</strain>
    </source>
</reference>
<dbReference type="EMBL" id="JAEACQ010000247">
    <property type="protein sequence ID" value="MBL7630359.1"/>
    <property type="molecule type" value="Genomic_DNA"/>
</dbReference>
<feature type="domain" description="Primosomal protein N' 3' DNA-binding" evidence="10">
    <location>
        <begin position="56"/>
        <end position="151"/>
    </location>
</feature>
<keyword evidence="5 8" id="KW-0862">Zinc</keyword>
<dbReference type="InterPro" id="IPR027417">
    <property type="entry name" value="P-loop_NTPase"/>
</dbReference>
<sequence length="741" mass="76702">MKPLDSPLSGPEADPGGGDEAEEPAAARRPKAPKARPVSRDAEIAAELPVARVAAMVPFAHLDRPFDYLVPASMAADAVPGARVRVRFAGRLVDGFVLERLERSDHGGRLAPLTKVVSPEPVLSPAVARLARAVADRYAGTLADVLRLAVPPRHARAEREPAPAAAVAVAVQPAADPGEWRLYQSGTPLLAALGDGRAPRAVWWAPPGPAWPAMVATAARATVAGGRGVLVVVPDHRDVDRVAAALESGLGALARDGETAPGADADPGLADPRLVVTLRADLGPAERYRRFLEVRRGAARVVVGTRAAVFAPVERLGLVVVWDDGDDLHAERLAPYPHTRDVAVLRSRLEEAGLLIGGHAPSTDAEALTRSGWAHPLVLPRTRTRELAPLVRATGSDWEAARDEAARTARLPSLAVRAAREALAAGHPVLVQVPRRGYQPSLACASCRRPARCAHCRGPLGRAGRGSVSTCRWCGRPAADWACPGCSDPRTRVSVTGDRRTAEELGRAFSGVALRTSGRDEVLATVPAGPALVVATPGAEPVADGGYGAVLLLDGWALLGRPDLRAGEETLRRWMNAAALARPGPAGGRVVVVADEGLAGVQALVRWDPAGFVAREADERAELGFPPATRMAAVEGSAATLAAFLDAAALPAAADVLGPVPLPEPARPRAGSAGPGAVVPGPEGFGSGGPGADGPGERLLIRVPRKQGGELAAALRAANGVLDARRAASGLRVHLDPLALG</sequence>
<feature type="binding site" evidence="8">
    <location>
        <position position="471"/>
    </location>
    <ligand>
        <name>Zn(2+)</name>
        <dbReference type="ChEBI" id="CHEBI:29105"/>
        <label>2</label>
    </ligand>
</feature>
<evidence type="ECO:0000256" key="3">
    <source>
        <dbReference type="ARBA" id="ARBA00022723"/>
    </source>
</evidence>
<evidence type="ECO:0000256" key="1">
    <source>
        <dbReference type="ARBA" id="ARBA00022515"/>
    </source>
</evidence>
<feature type="compositionally biased region" description="Gly residues" evidence="9">
    <location>
        <begin position="683"/>
        <end position="694"/>
    </location>
</feature>
<dbReference type="GO" id="GO:0006302">
    <property type="term" value="P:double-strand break repair"/>
    <property type="evidence" value="ECO:0007669"/>
    <property type="project" value="InterPro"/>
</dbReference>
<evidence type="ECO:0000313" key="11">
    <source>
        <dbReference type="EMBL" id="MBL7630359.1"/>
    </source>
</evidence>
<proteinExistence type="inferred from homology"/>
<dbReference type="Gene3D" id="3.40.50.300">
    <property type="entry name" value="P-loop containing nucleotide triphosphate hydrolases"/>
    <property type="match status" value="1"/>
</dbReference>
<feature type="region of interest" description="Disordered" evidence="9">
    <location>
        <begin position="665"/>
        <end position="698"/>
    </location>
</feature>
<dbReference type="GO" id="GO:1990077">
    <property type="term" value="C:primosome complex"/>
    <property type="evidence" value="ECO:0007669"/>
    <property type="project" value="UniProtKB-UniRule"/>
</dbReference>
<feature type="binding site" evidence="8">
    <location>
        <position position="453"/>
    </location>
    <ligand>
        <name>Zn(2+)</name>
        <dbReference type="ChEBI" id="CHEBI:29105"/>
        <label>2</label>
    </ligand>
</feature>
<dbReference type="GO" id="GO:0006270">
    <property type="term" value="P:DNA replication initiation"/>
    <property type="evidence" value="ECO:0007669"/>
    <property type="project" value="TreeGrafter"/>
</dbReference>
<dbReference type="InterPro" id="IPR005259">
    <property type="entry name" value="PriA"/>
</dbReference>
<dbReference type="GO" id="GO:0043138">
    <property type="term" value="F:3'-5' DNA helicase activity"/>
    <property type="evidence" value="ECO:0007669"/>
    <property type="project" value="TreeGrafter"/>
</dbReference>
<dbReference type="InterPro" id="IPR041222">
    <property type="entry name" value="PriA_3primeBD"/>
</dbReference>
<feature type="binding site" evidence="8">
    <location>
        <position position="486"/>
    </location>
    <ligand>
        <name>Zn(2+)</name>
        <dbReference type="ChEBI" id="CHEBI:29105"/>
        <label>1</label>
    </ligand>
</feature>
<feature type="binding site" evidence="8">
    <location>
        <position position="474"/>
    </location>
    <ligand>
        <name>Zn(2+)</name>
        <dbReference type="ChEBI" id="CHEBI:29105"/>
        <label>2</label>
    </ligand>
</feature>
<dbReference type="GO" id="GO:0003677">
    <property type="term" value="F:DNA binding"/>
    <property type="evidence" value="ECO:0007669"/>
    <property type="project" value="UniProtKB-UniRule"/>
</dbReference>
<comment type="caution">
    <text evidence="11">The sequence shown here is derived from an EMBL/GenBank/DDBJ whole genome shotgun (WGS) entry which is preliminary data.</text>
</comment>
<dbReference type="InterPro" id="IPR042115">
    <property type="entry name" value="PriA_3primeBD_sf"/>
</dbReference>
<feature type="binding site" evidence="8">
    <location>
        <position position="483"/>
    </location>
    <ligand>
        <name>Zn(2+)</name>
        <dbReference type="ChEBI" id="CHEBI:29105"/>
        <label>1</label>
    </ligand>
</feature>
<keyword evidence="6 8" id="KW-0067">ATP-binding</keyword>
<organism evidence="11 12">
    <name type="scientific">Frankia nepalensis</name>
    <dbReference type="NCBI Taxonomy" id="1836974"/>
    <lineage>
        <taxon>Bacteria</taxon>
        <taxon>Bacillati</taxon>
        <taxon>Actinomycetota</taxon>
        <taxon>Actinomycetes</taxon>
        <taxon>Frankiales</taxon>
        <taxon>Frankiaceae</taxon>
        <taxon>Frankia</taxon>
    </lineage>
</organism>
<comment type="caution">
    <text evidence="8">As this protein does not have any detectable helicase domains, it probably does not have helicase activity.</text>
</comment>
<keyword evidence="3 8" id="KW-0479">Metal-binding</keyword>
<protein>
    <recommendedName>
        <fullName evidence="8">Probable replication restart protein PriA</fullName>
    </recommendedName>
    <alternativeName>
        <fullName evidence="8">Putative ATP-dependent DNA helicase PriA</fullName>
    </alternativeName>
</protein>
<evidence type="ECO:0000313" key="12">
    <source>
        <dbReference type="Proteomes" id="UP000604475"/>
    </source>
</evidence>
<evidence type="ECO:0000256" key="9">
    <source>
        <dbReference type="SAM" id="MobiDB-lite"/>
    </source>
</evidence>
<name>A0A937UP00_9ACTN</name>
<comment type="similarity">
    <text evidence="8">Belongs to the helicase family. PriA subfamily.</text>
</comment>
<keyword evidence="4 8" id="KW-0547">Nucleotide-binding</keyword>
<comment type="cofactor">
    <cofactor evidence="8">
        <name>Zn(2+)</name>
        <dbReference type="ChEBI" id="CHEBI:29105"/>
    </cofactor>
    <text evidence="8">Binds 2 zinc ions per subunit.</text>
</comment>
<evidence type="ECO:0000259" key="10">
    <source>
        <dbReference type="Pfam" id="PF17764"/>
    </source>
</evidence>
<keyword evidence="12" id="KW-1185">Reference proteome</keyword>
<feature type="region of interest" description="Disordered" evidence="9">
    <location>
        <begin position="1"/>
        <end position="40"/>
    </location>
</feature>
<feature type="binding site" evidence="8">
    <location>
        <position position="456"/>
    </location>
    <ligand>
        <name>Zn(2+)</name>
        <dbReference type="ChEBI" id="CHEBI:29105"/>
        <label>2</label>
    </ligand>
</feature>
<evidence type="ECO:0000256" key="4">
    <source>
        <dbReference type="ARBA" id="ARBA00022741"/>
    </source>
</evidence>
<keyword evidence="7 8" id="KW-0238">DNA-binding</keyword>
<dbReference type="RefSeq" id="WP_203010429.1">
    <property type="nucleotide sequence ID" value="NZ_JADWYU010000224.1"/>
</dbReference>
<dbReference type="PANTHER" id="PTHR30580">
    <property type="entry name" value="PRIMOSOMAL PROTEIN N"/>
    <property type="match status" value="1"/>
</dbReference>
<dbReference type="PANTHER" id="PTHR30580:SF0">
    <property type="entry name" value="PRIMOSOMAL PROTEIN N"/>
    <property type="match status" value="1"/>
</dbReference>
<keyword evidence="2 8" id="KW-0235">DNA replication</keyword>
<evidence type="ECO:0000256" key="5">
    <source>
        <dbReference type="ARBA" id="ARBA00022833"/>
    </source>
</evidence>
<comment type="subunit">
    <text evidence="8">Component of the replication restart primosome.</text>
</comment>
<gene>
    <name evidence="8" type="primary">priA</name>
    <name evidence="11" type="ORF">I7412_24995</name>
</gene>
<dbReference type="HAMAP" id="MF_00983">
    <property type="entry name" value="PriA"/>
    <property type="match status" value="1"/>
</dbReference>
<comment type="function">
    <text evidence="8">Initiates the restart of stalled replication forks, which reloads the replicative helicase on sites other than the origin of replication. Recognizes and binds to abandoned replication forks and remodels them to uncover a helicase loading site. Promotes assembly of the primosome at these replication forks.</text>
</comment>
<evidence type="ECO:0000256" key="7">
    <source>
        <dbReference type="ARBA" id="ARBA00023125"/>
    </source>
</evidence>
<dbReference type="Proteomes" id="UP000604475">
    <property type="component" value="Unassembled WGS sequence"/>
</dbReference>
<dbReference type="AlphaFoldDB" id="A0A937UP00"/>
<evidence type="ECO:0000256" key="2">
    <source>
        <dbReference type="ARBA" id="ARBA00022705"/>
    </source>
</evidence>
<feature type="binding site" evidence="8">
    <location>
        <position position="444"/>
    </location>
    <ligand>
        <name>Zn(2+)</name>
        <dbReference type="ChEBI" id="CHEBI:29105"/>
        <label>1</label>
    </ligand>
</feature>
<dbReference type="GO" id="GO:0006269">
    <property type="term" value="P:DNA replication, synthesis of primer"/>
    <property type="evidence" value="ECO:0007669"/>
    <property type="project" value="UniProtKB-KW"/>
</dbReference>
<evidence type="ECO:0000256" key="6">
    <source>
        <dbReference type="ARBA" id="ARBA00022840"/>
    </source>
</evidence>
<dbReference type="Gene3D" id="3.40.1440.60">
    <property type="entry name" value="PriA, 3(prime) DNA-binding domain"/>
    <property type="match status" value="1"/>
</dbReference>
<dbReference type="GO" id="GO:0008270">
    <property type="term" value="F:zinc ion binding"/>
    <property type="evidence" value="ECO:0007669"/>
    <property type="project" value="UniProtKB-UniRule"/>
</dbReference>
<dbReference type="NCBIfam" id="NF011452">
    <property type="entry name" value="PRK14873.1-2"/>
    <property type="match status" value="1"/>
</dbReference>
<dbReference type="GO" id="GO:0005524">
    <property type="term" value="F:ATP binding"/>
    <property type="evidence" value="ECO:0007669"/>
    <property type="project" value="UniProtKB-UniRule"/>
</dbReference>
<evidence type="ECO:0000256" key="8">
    <source>
        <dbReference type="HAMAP-Rule" id="MF_00983"/>
    </source>
</evidence>
<keyword evidence="1 8" id="KW-0639">Primosome</keyword>
<feature type="binding site" evidence="8">
    <location>
        <position position="447"/>
    </location>
    <ligand>
        <name>Zn(2+)</name>
        <dbReference type="ChEBI" id="CHEBI:29105"/>
        <label>1</label>
    </ligand>
</feature>
<dbReference type="GO" id="GO:0006310">
    <property type="term" value="P:DNA recombination"/>
    <property type="evidence" value="ECO:0007669"/>
    <property type="project" value="InterPro"/>
</dbReference>
<feature type="compositionally biased region" description="Low complexity" evidence="9">
    <location>
        <begin position="668"/>
        <end position="682"/>
    </location>
</feature>
<dbReference type="Pfam" id="PF17764">
    <property type="entry name" value="PriA_3primeBD"/>
    <property type="match status" value="1"/>
</dbReference>
<accession>A0A937UP00</accession>